<dbReference type="PANTHER" id="PTHR47642">
    <property type="entry name" value="ATP-DEPENDENT DNA HELICASE"/>
    <property type="match status" value="1"/>
</dbReference>
<evidence type="ECO:0000313" key="2">
    <source>
        <dbReference type="EMBL" id="ACJ52327.1"/>
    </source>
</evidence>
<dbReference type="AlphaFoldDB" id="B7GR97"/>
<dbReference type="Proteomes" id="UP000001360">
    <property type="component" value="Chromosome"/>
</dbReference>
<reference evidence="2 3" key="1">
    <citation type="journal article" date="2008" name="Proc. Natl. Acad. Sci. U.S.A.">
        <title>The genome sequence of Bifidobacterium longum subsp. infantis reveals adaptations for milk utilization within the infant microbiome.</title>
        <authorList>
            <person name="Sela D.A."/>
            <person name="Chapman J."/>
            <person name="Adeuya A."/>
            <person name="Kim J.H."/>
            <person name="Chen F."/>
            <person name="Whitehead T.R."/>
            <person name="Lapidus A."/>
            <person name="Rokhsar D.S."/>
            <person name="Lebrilla C.B."/>
            <person name="German J.B."/>
            <person name="Price N.P."/>
            <person name="Richardson P.M."/>
            <person name="Mills D.A."/>
        </authorList>
    </citation>
    <scope>NUCLEOTIDE SEQUENCE [LARGE SCALE GENOMIC DNA]</scope>
    <source>
        <strain evidence="3">ATCC 15697 / DSM 20088 / JCM 1222 / NCTC 11817 / S12 [JGI]</strain>
    </source>
</reference>
<dbReference type="GO" id="GO:0006281">
    <property type="term" value="P:DNA repair"/>
    <property type="evidence" value="ECO:0007669"/>
    <property type="project" value="InterPro"/>
</dbReference>
<dbReference type="Pfam" id="PF05970">
    <property type="entry name" value="PIF1"/>
    <property type="match status" value="1"/>
</dbReference>
<dbReference type="EMBL" id="CP001095">
    <property type="protein sequence ID" value="ACJ52327.1"/>
    <property type="molecule type" value="Genomic_DNA"/>
</dbReference>
<dbReference type="InterPro" id="IPR010285">
    <property type="entry name" value="DNA_helicase_pif1-like_DEAD"/>
</dbReference>
<sequence length="482" mass="52235">MIVCIPSRIQMHTARPECIHGPEPDGRIPRRMTEDLIFDAKALAMLSEPQGVSFLTGKAGTGKSTLVNHWRSTLAPRNTLTLAPTGIAALNVNGTTIHRFIHAKPGVTPAEAARKGRENARDPLYRMLGAIVIDEVSMVRADLMDCLDRFLQGARGDGRPFGGLRTILVGDLAQLPPVVDERREDAAFRPGGQWDGPWFFQSHAIARLLDKGLLAGVALARVHRQSDPVFVNALNALRDGTPGPAALAAINQRTGAPWTPGGSVVLCAANRRADAINKAMLDRLPAPPMRFAARTGGEWNRTLEPAPRLLDVKPGMRVMMLSNDPTGLWANGTMGVLEHVDPTGPVATVRMDDGTVADVGVHAWEIVVPRIVRDPDEPDKPGRLENVTVGSYRQLPFRPGWAVTIHKSQGKTFDRVRLELGPRPLFAAGQAYVALSRCTSLAGLSLDRPLTARDVKADPAVKGFMGRLARPRPPMPVQDSLF</sequence>
<dbReference type="CDD" id="cd18037">
    <property type="entry name" value="DEXSc_Pif1_like"/>
    <property type="match status" value="1"/>
</dbReference>
<name>B7GR97_BIFLS</name>
<organism evidence="2 3">
    <name type="scientific">Bifidobacterium longum subsp. infantis (strain ATCC 15697 / DSM 20088 / JCM 1222 / NCTC 11817 / S12)</name>
    <dbReference type="NCBI Taxonomy" id="391904"/>
    <lineage>
        <taxon>Bacteria</taxon>
        <taxon>Bacillati</taxon>
        <taxon>Actinomycetota</taxon>
        <taxon>Actinomycetes</taxon>
        <taxon>Bifidobacteriales</taxon>
        <taxon>Bifidobacteriaceae</taxon>
        <taxon>Bifidobacterium</taxon>
    </lineage>
</organism>
<feature type="domain" description="DNA helicase Pif1-like DEAD-box helicase" evidence="1">
    <location>
        <begin position="38"/>
        <end position="186"/>
    </location>
</feature>
<dbReference type="CDD" id="cd18809">
    <property type="entry name" value="SF1_C_RecD"/>
    <property type="match status" value="1"/>
</dbReference>
<accession>B7GR97</accession>
<dbReference type="InterPro" id="IPR051055">
    <property type="entry name" value="PIF1_helicase"/>
</dbReference>
<proteinExistence type="predicted"/>
<dbReference type="GO" id="GO:0000723">
    <property type="term" value="P:telomere maintenance"/>
    <property type="evidence" value="ECO:0007669"/>
    <property type="project" value="InterPro"/>
</dbReference>
<dbReference type="SUPFAM" id="SSF52540">
    <property type="entry name" value="P-loop containing nucleoside triphosphate hydrolases"/>
    <property type="match status" value="2"/>
</dbReference>
<dbReference type="KEGG" id="bln:Blon_1239"/>
<dbReference type="Gene3D" id="3.40.50.300">
    <property type="entry name" value="P-loop containing nucleotide triphosphate hydrolases"/>
    <property type="match status" value="1"/>
</dbReference>
<dbReference type="InterPro" id="IPR027417">
    <property type="entry name" value="P-loop_NTPase"/>
</dbReference>
<dbReference type="GO" id="GO:0003678">
    <property type="term" value="F:DNA helicase activity"/>
    <property type="evidence" value="ECO:0007669"/>
    <property type="project" value="InterPro"/>
</dbReference>
<evidence type="ECO:0000313" key="3">
    <source>
        <dbReference type="Proteomes" id="UP000001360"/>
    </source>
</evidence>
<evidence type="ECO:0000259" key="1">
    <source>
        <dbReference type="Pfam" id="PF05970"/>
    </source>
</evidence>
<gene>
    <name evidence="2" type="ordered locus">Blon_1239</name>
</gene>
<protein>
    <submittedName>
        <fullName evidence="2">AAA ATPase</fullName>
    </submittedName>
</protein>